<dbReference type="EC" id="1.2.1.8" evidence="10"/>
<keyword evidence="6 10" id="KW-0558">Oxidation</keyword>
<keyword evidence="10" id="KW-0521">NADP</keyword>
<evidence type="ECO:0000256" key="9">
    <source>
        <dbReference type="ARBA" id="ARBA00065931"/>
    </source>
</evidence>
<feature type="active site" description="Proton acceptor" evidence="10">
    <location>
        <position position="252"/>
    </location>
</feature>
<evidence type="ECO:0000256" key="2">
    <source>
        <dbReference type="ARBA" id="ARBA00022723"/>
    </source>
</evidence>
<comment type="cofactor">
    <cofactor evidence="10">
        <name>K(+)</name>
        <dbReference type="ChEBI" id="CHEBI:29103"/>
    </cofactor>
    <text evidence="10">Binds 2 potassium ions per subunit.</text>
</comment>
<feature type="binding site" evidence="10">
    <location>
        <position position="457"/>
    </location>
    <ligand>
        <name>K(+)</name>
        <dbReference type="ChEBI" id="CHEBI:29103"/>
        <label>2</label>
    </ligand>
</feature>
<dbReference type="PROSITE" id="PS00687">
    <property type="entry name" value="ALDEHYDE_DEHYDR_GLU"/>
    <property type="match status" value="1"/>
</dbReference>
<evidence type="ECO:0000313" key="14">
    <source>
        <dbReference type="EMBL" id="AIS19133.1"/>
    </source>
</evidence>
<sequence length="490" mass="52707">MARFPTQKLYIDGGYVDASGSGTFDAVNPATGEVLAQVQRATAEDVEKAVASAEKGQKIWAAMTAMERSRVLRKAVDILRERNDELALLETLDTGKAYSETRYVDIVTGADVLEYYAGLVPAIEGEQIPLRDTSFVYTRREPLGVTAGIGAWNYPIQIALWKSAPALAAGNAMIFKPSEVTSLTTLKLAEIYTEAGLPAGVFNVLTGSGSEVGAWLTEHPRIEKISFTGGVSTGKKVMASASSSSLKEVTMELGGKSPLIIFDDADLDKAADIAMMANFYSSGQVCTNGTRVFVPNALKAQLEAKILERVQRIRIGDPEDENTNFGPLVSFAHMENVLGHIAKGKAEGARLLCGGERLTEGELGQGAFVAPTVFTDCSDEMTIVREEIFGPVMSILGYDSEDEVIRRANATEMGLAAGVVTRDLNRAHRVIHQLEAGICWINAWGESDAKMPVGGYKQSGVGRENGISSLAQYTRIKSVQVELGDYVSVF</sequence>
<evidence type="ECO:0000256" key="11">
    <source>
        <dbReference type="PROSITE-ProRule" id="PRU10007"/>
    </source>
</evidence>
<feature type="binding site" evidence="10">
    <location>
        <position position="387"/>
    </location>
    <ligand>
        <name>NAD(+)</name>
        <dbReference type="ChEBI" id="CHEBI:57540"/>
    </ligand>
</feature>
<dbReference type="Gene3D" id="3.40.309.10">
    <property type="entry name" value="Aldehyde Dehydrogenase, Chain A, domain 2"/>
    <property type="match status" value="1"/>
</dbReference>
<dbReference type="STRING" id="216142.LT40_17705"/>
<evidence type="ECO:0000256" key="10">
    <source>
        <dbReference type="HAMAP-Rule" id="MF_00804"/>
    </source>
</evidence>
<dbReference type="FunFam" id="3.40.605.10:FF:000007">
    <property type="entry name" value="NAD/NADP-dependent betaine aldehyde dehydrogenase"/>
    <property type="match status" value="1"/>
</dbReference>
<dbReference type="AlphaFoldDB" id="A0A089YRQ9"/>
<dbReference type="PROSITE" id="PS00070">
    <property type="entry name" value="ALDEHYDE_DEHYDR_CYS"/>
    <property type="match status" value="1"/>
</dbReference>
<evidence type="ECO:0000256" key="12">
    <source>
        <dbReference type="RuleBase" id="RU003345"/>
    </source>
</evidence>
<dbReference type="KEGG" id="prh:LT40_17705"/>
<evidence type="ECO:0000256" key="3">
    <source>
        <dbReference type="ARBA" id="ARBA00022958"/>
    </source>
</evidence>
<dbReference type="InterPro" id="IPR015590">
    <property type="entry name" value="Aldehyde_DH_dom"/>
</dbReference>
<comment type="function">
    <text evidence="10">Involved in the biosynthesis of the osmoprotectant glycine betaine. Catalyzes the irreversible oxidation of betaine aldehyde to the corresponding acid.</text>
</comment>
<proteinExistence type="inferred from homology"/>
<keyword evidence="5 10" id="KW-0520">NAD</keyword>
<comment type="caution">
    <text evidence="10">Lacks conserved residue(s) required for the propagation of feature annotation.</text>
</comment>
<feature type="active site" description="Charge relay system" evidence="10">
    <location>
        <position position="464"/>
    </location>
</feature>
<dbReference type="GO" id="GO:0019285">
    <property type="term" value="P:glycine betaine biosynthetic process from choline"/>
    <property type="evidence" value="ECO:0007669"/>
    <property type="project" value="UniProtKB-UniRule"/>
</dbReference>
<keyword evidence="15" id="KW-1185">Reference proteome</keyword>
<dbReference type="eggNOG" id="COG1012">
    <property type="taxonomic scope" value="Bacteria"/>
</dbReference>
<comment type="subunit">
    <text evidence="9 10">Dimer of dimers.</text>
</comment>
<dbReference type="NCBIfam" id="NF009725">
    <property type="entry name" value="PRK13252.1"/>
    <property type="match status" value="1"/>
</dbReference>
<dbReference type="SUPFAM" id="SSF53720">
    <property type="entry name" value="ALDH-like"/>
    <property type="match status" value="1"/>
</dbReference>
<feature type="binding site" evidence="10">
    <location>
        <begin position="150"/>
        <end position="152"/>
    </location>
    <ligand>
        <name>NAD(+)</name>
        <dbReference type="ChEBI" id="CHEBI:57540"/>
    </ligand>
</feature>
<feature type="domain" description="Aldehyde dehydrogenase" evidence="13">
    <location>
        <begin position="16"/>
        <end position="479"/>
    </location>
</feature>
<name>A0A089YRQ9_9PSED</name>
<comment type="pathway">
    <text evidence="10">Amine and polyamine biosynthesis; betaine biosynthesis via choline pathway; betaine from betaine aldehyde: step 1/1.</text>
</comment>
<dbReference type="HOGENOM" id="CLU_005391_0_0_6"/>
<dbReference type="HAMAP" id="MF_00804">
    <property type="entry name" value="BADH"/>
    <property type="match status" value="1"/>
</dbReference>
<accession>A0A089YRQ9</accession>
<keyword evidence="2 10" id="KW-0479">Metal-binding</keyword>
<feature type="binding site" evidence="10">
    <location>
        <position position="93"/>
    </location>
    <ligand>
        <name>K(+)</name>
        <dbReference type="ChEBI" id="CHEBI:29103"/>
        <label>1</label>
    </ligand>
</feature>
<dbReference type="Gene3D" id="3.40.605.10">
    <property type="entry name" value="Aldehyde Dehydrogenase, Chain A, domain 1"/>
    <property type="match status" value="1"/>
</dbReference>
<comment type="similarity">
    <text evidence="1 10 12">Belongs to the aldehyde dehydrogenase family.</text>
</comment>
<dbReference type="InterPro" id="IPR016163">
    <property type="entry name" value="Ald_DH_C"/>
</dbReference>
<evidence type="ECO:0000259" key="13">
    <source>
        <dbReference type="Pfam" id="PF00171"/>
    </source>
</evidence>
<dbReference type="FunFam" id="3.40.309.10:FF:000014">
    <property type="entry name" value="NAD/NADP-dependent betaine aldehyde dehydrogenase"/>
    <property type="match status" value="1"/>
</dbReference>
<feature type="binding site" evidence="10">
    <location>
        <position position="27"/>
    </location>
    <ligand>
        <name>K(+)</name>
        <dbReference type="ChEBI" id="CHEBI:29103"/>
        <label>1</label>
    </ligand>
</feature>
<comment type="catalytic activity">
    <reaction evidence="8">
        <text>betaine aldehyde + NAD(+) + H2O = glycine betaine + NADH + 2 H(+)</text>
        <dbReference type="Rhea" id="RHEA:15305"/>
        <dbReference type="ChEBI" id="CHEBI:15377"/>
        <dbReference type="ChEBI" id="CHEBI:15378"/>
        <dbReference type="ChEBI" id="CHEBI:15710"/>
        <dbReference type="ChEBI" id="CHEBI:17750"/>
        <dbReference type="ChEBI" id="CHEBI:57540"/>
        <dbReference type="ChEBI" id="CHEBI:57945"/>
        <dbReference type="EC" id="1.2.1.8"/>
    </reaction>
    <physiologicalReaction direction="left-to-right" evidence="8">
        <dbReference type="Rhea" id="RHEA:15306"/>
    </physiologicalReaction>
</comment>
<feature type="site" description="Seems to be a necessary countercharge to the potassium cations" evidence="10">
    <location>
        <position position="248"/>
    </location>
</feature>
<dbReference type="RefSeq" id="WP_043192359.1">
    <property type="nucleotide sequence ID" value="NZ_CP009533.1"/>
</dbReference>
<feature type="binding site" evidence="10">
    <location>
        <position position="254"/>
    </location>
    <ligand>
        <name>NAD(+)</name>
        <dbReference type="ChEBI" id="CHEBI:57540"/>
    </ligand>
</feature>
<dbReference type="UniPathway" id="UPA00529">
    <property type="reaction ID" value="UER00386"/>
</dbReference>
<reference evidence="14 15" key="1">
    <citation type="journal article" date="2015" name="J. Biotechnol.">
        <title>Complete genome sequence of Pseudomonas rhizosphaerae IH5T (=DSM 16299T), a phosphate-solubilizing rhizobacterium for bacterial biofertilizer.</title>
        <authorList>
            <person name="Kwak Y."/>
            <person name="Jung B.K."/>
            <person name="Shin J.H."/>
        </authorList>
    </citation>
    <scope>NUCLEOTIDE SEQUENCE [LARGE SCALE GENOMIC DNA]</scope>
    <source>
        <strain evidence="14">DSM 16299</strain>
    </source>
</reference>
<feature type="binding site" evidence="10">
    <location>
        <begin position="176"/>
        <end position="179"/>
    </location>
    <ligand>
        <name>NAD(+)</name>
        <dbReference type="ChEBI" id="CHEBI:57540"/>
    </ligand>
</feature>
<keyword evidence="4 10" id="KW-0560">Oxidoreductase</keyword>
<evidence type="ECO:0000256" key="4">
    <source>
        <dbReference type="ARBA" id="ARBA00023002"/>
    </source>
</evidence>
<dbReference type="EMBL" id="CP009533">
    <property type="protein sequence ID" value="AIS19133.1"/>
    <property type="molecule type" value="Genomic_DNA"/>
</dbReference>
<feature type="binding site" evidence="10">
    <location>
        <position position="460"/>
    </location>
    <ligand>
        <name>K(+)</name>
        <dbReference type="ChEBI" id="CHEBI:29103"/>
        <label>2</label>
    </ligand>
</feature>
<dbReference type="PANTHER" id="PTHR11699">
    <property type="entry name" value="ALDEHYDE DEHYDROGENASE-RELATED"/>
    <property type="match status" value="1"/>
</dbReference>
<dbReference type="GO" id="GO:0008802">
    <property type="term" value="F:betaine-aldehyde dehydrogenase (NAD+) activity"/>
    <property type="evidence" value="ECO:0007669"/>
    <property type="project" value="UniProtKB-UniRule"/>
</dbReference>
<feature type="active site" description="Charge relay system" evidence="10">
    <location>
        <position position="162"/>
    </location>
</feature>
<dbReference type="CDD" id="cd07090">
    <property type="entry name" value="ALDH_F9_TMBADH"/>
    <property type="match status" value="1"/>
</dbReference>
<dbReference type="Proteomes" id="UP000029499">
    <property type="component" value="Chromosome"/>
</dbReference>
<feature type="active site" description="Nucleophile" evidence="10">
    <location>
        <position position="286"/>
    </location>
</feature>
<protein>
    <recommendedName>
        <fullName evidence="10">Betaine aldehyde dehydrogenase</fullName>
        <shortName evidence="10">BADH</shortName>
        <ecNumber evidence="10">1.2.1.8</ecNumber>
    </recommendedName>
</protein>
<feature type="binding site" description="covalent" evidence="10">
    <location>
        <position position="286"/>
    </location>
    <ligand>
        <name>NAD(+)</name>
        <dbReference type="ChEBI" id="CHEBI:57540"/>
    </ligand>
</feature>
<gene>
    <name evidence="10" type="primary">betB</name>
    <name evidence="14" type="ORF">LT40_17705</name>
</gene>
<keyword evidence="3 10" id="KW-0630">Potassium</keyword>
<dbReference type="Pfam" id="PF00171">
    <property type="entry name" value="Aldedh"/>
    <property type="match status" value="1"/>
</dbReference>
<dbReference type="GO" id="GO:0046872">
    <property type="term" value="F:metal ion binding"/>
    <property type="evidence" value="ECO:0007669"/>
    <property type="project" value="UniProtKB-KW"/>
</dbReference>
<organism evidence="14 15">
    <name type="scientific">Pseudomonas rhizosphaerae</name>
    <dbReference type="NCBI Taxonomy" id="216142"/>
    <lineage>
        <taxon>Bacteria</taxon>
        <taxon>Pseudomonadati</taxon>
        <taxon>Pseudomonadota</taxon>
        <taxon>Gammaproteobacteria</taxon>
        <taxon>Pseudomonadales</taxon>
        <taxon>Pseudomonadaceae</taxon>
        <taxon>Pseudomonas</taxon>
    </lineage>
</organism>
<feature type="modified residue" description="Cysteine sulfenic acid (-SOH)" evidence="10">
    <location>
        <position position="286"/>
    </location>
</feature>
<dbReference type="NCBIfam" id="TIGR01804">
    <property type="entry name" value="BADH"/>
    <property type="match status" value="1"/>
</dbReference>
<evidence type="ECO:0000256" key="5">
    <source>
        <dbReference type="ARBA" id="ARBA00023027"/>
    </source>
</evidence>
<feature type="active site" evidence="11">
    <location>
        <position position="252"/>
    </location>
</feature>
<evidence type="ECO:0000256" key="8">
    <source>
        <dbReference type="ARBA" id="ARBA00052192"/>
    </source>
</evidence>
<dbReference type="InterPro" id="IPR016160">
    <property type="entry name" value="Ald_DH_CS_CYS"/>
</dbReference>
<dbReference type="InterPro" id="IPR016162">
    <property type="entry name" value="Ald_DH_N"/>
</dbReference>
<evidence type="ECO:0000256" key="7">
    <source>
        <dbReference type="ARBA" id="ARBA00051919"/>
    </source>
</evidence>
<dbReference type="InterPro" id="IPR011264">
    <property type="entry name" value="BADH"/>
</dbReference>
<evidence type="ECO:0000256" key="6">
    <source>
        <dbReference type="ARBA" id="ARBA00023097"/>
    </source>
</evidence>
<feature type="binding site" evidence="10">
    <location>
        <position position="246"/>
    </location>
    <ligand>
        <name>K(+)</name>
        <dbReference type="ChEBI" id="CHEBI:29103"/>
        <label>2</label>
    </ligand>
</feature>
<feature type="binding site" evidence="10">
    <location>
        <begin position="230"/>
        <end position="233"/>
    </location>
    <ligand>
        <name>NAD(+)</name>
        <dbReference type="ChEBI" id="CHEBI:57540"/>
    </ligand>
</feature>
<dbReference type="OrthoDB" id="9812625at2"/>
<dbReference type="InterPro" id="IPR029510">
    <property type="entry name" value="Ald_DH_CS_GLU"/>
</dbReference>
<evidence type="ECO:0000313" key="15">
    <source>
        <dbReference type="Proteomes" id="UP000029499"/>
    </source>
</evidence>
<evidence type="ECO:0000256" key="1">
    <source>
        <dbReference type="ARBA" id="ARBA00009986"/>
    </source>
</evidence>
<comment type="catalytic activity">
    <reaction evidence="7">
        <text>betaine aldehyde + NADP(+) + H2O = glycine betaine + NADPH + 2 H(+)</text>
        <dbReference type="Rhea" id="RHEA:30067"/>
        <dbReference type="ChEBI" id="CHEBI:15377"/>
        <dbReference type="ChEBI" id="CHEBI:15378"/>
        <dbReference type="ChEBI" id="CHEBI:15710"/>
        <dbReference type="ChEBI" id="CHEBI:17750"/>
        <dbReference type="ChEBI" id="CHEBI:57783"/>
        <dbReference type="ChEBI" id="CHEBI:58349"/>
    </reaction>
    <physiologicalReaction direction="left-to-right" evidence="7">
        <dbReference type="Rhea" id="RHEA:30068"/>
    </physiologicalReaction>
</comment>
<dbReference type="InterPro" id="IPR016161">
    <property type="entry name" value="Ald_DH/histidinol_DH"/>
</dbReference>